<feature type="non-terminal residue" evidence="2">
    <location>
        <position position="205"/>
    </location>
</feature>
<protein>
    <submittedName>
        <fullName evidence="2">Acyl-coenzyme A oxidase</fullName>
    </submittedName>
</protein>
<gene>
    <name evidence="2" type="ORF">ElyMa_000652200</name>
</gene>
<dbReference type="Proteomes" id="UP000762676">
    <property type="component" value="Unassembled WGS sequence"/>
</dbReference>
<comment type="pathway">
    <text evidence="1">Lipid metabolism.</text>
</comment>
<name>A0AAV4GFX4_9GAST</name>
<dbReference type="GO" id="GO:0005777">
    <property type="term" value="C:peroxisome"/>
    <property type="evidence" value="ECO:0007669"/>
    <property type="project" value="InterPro"/>
</dbReference>
<organism evidence="2 3">
    <name type="scientific">Elysia marginata</name>
    <dbReference type="NCBI Taxonomy" id="1093978"/>
    <lineage>
        <taxon>Eukaryota</taxon>
        <taxon>Metazoa</taxon>
        <taxon>Spiralia</taxon>
        <taxon>Lophotrochozoa</taxon>
        <taxon>Mollusca</taxon>
        <taxon>Gastropoda</taxon>
        <taxon>Heterobranchia</taxon>
        <taxon>Euthyneura</taxon>
        <taxon>Panpulmonata</taxon>
        <taxon>Sacoglossa</taxon>
        <taxon>Placobranchoidea</taxon>
        <taxon>Plakobranchidae</taxon>
        <taxon>Elysia</taxon>
    </lineage>
</organism>
<evidence type="ECO:0000313" key="2">
    <source>
        <dbReference type="EMBL" id="GFR83556.1"/>
    </source>
</evidence>
<dbReference type="PANTHER" id="PTHR10909:SF390">
    <property type="entry name" value="PEROXISOMAL ACYL-COENZYME A OXIDASE 3"/>
    <property type="match status" value="1"/>
</dbReference>
<evidence type="ECO:0000313" key="3">
    <source>
        <dbReference type="Proteomes" id="UP000762676"/>
    </source>
</evidence>
<dbReference type="GO" id="GO:0016402">
    <property type="term" value="F:pristanoyl-CoA oxidase activity"/>
    <property type="evidence" value="ECO:0007669"/>
    <property type="project" value="TreeGrafter"/>
</dbReference>
<dbReference type="PANTHER" id="PTHR10909">
    <property type="entry name" value="ELECTRON TRANSPORT OXIDOREDUCTASE"/>
    <property type="match status" value="1"/>
</dbReference>
<keyword evidence="3" id="KW-1185">Reference proteome</keyword>
<sequence>MASPDLSFLKDFQPGPLDDYRKDASFDWKKMALFLEGEELLQYKHMIFKTLEQDPIFAQDLHTPSLEKQRELTFRRVRQVQSYNFLPDDELYATPLKYKVLTEALGMYDWTVSAKLNLTSEMFAGAAMNQGTRHMDIVEKSRANQVFGCFILTELNDDIFQLLRGCFLHNGKGRPKQLPSDISVTNKLLVQLWFLKEEDKKPWTM</sequence>
<evidence type="ECO:0000256" key="1">
    <source>
        <dbReference type="ARBA" id="ARBA00005189"/>
    </source>
</evidence>
<dbReference type="InterPro" id="IPR012258">
    <property type="entry name" value="Acyl-CoA_oxidase"/>
</dbReference>
<dbReference type="GO" id="GO:0005504">
    <property type="term" value="F:fatty acid binding"/>
    <property type="evidence" value="ECO:0007669"/>
    <property type="project" value="TreeGrafter"/>
</dbReference>
<dbReference type="AlphaFoldDB" id="A0AAV4GFX4"/>
<dbReference type="EMBL" id="BMAT01001338">
    <property type="protein sequence ID" value="GFR83556.1"/>
    <property type="molecule type" value="Genomic_DNA"/>
</dbReference>
<reference evidence="2 3" key="1">
    <citation type="journal article" date="2021" name="Elife">
        <title>Chloroplast acquisition without the gene transfer in kleptoplastic sea slugs, Plakobranchus ocellatus.</title>
        <authorList>
            <person name="Maeda T."/>
            <person name="Takahashi S."/>
            <person name="Yoshida T."/>
            <person name="Shimamura S."/>
            <person name="Takaki Y."/>
            <person name="Nagai Y."/>
            <person name="Toyoda A."/>
            <person name="Suzuki Y."/>
            <person name="Arimoto A."/>
            <person name="Ishii H."/>
            <person name="Satoh N."/>
            <person name="Nishiyama T."/>
            <person name="Hasebe M."/>
            <person name="Maruyama T."/>
            <person name="Minagawa J."/>
            <person name="Obokata J."/>
            <person name="Shigenobu S."/>
        </authorList>
    </citation>
    <scope>NUCLEOTIDE SEQUENCE [LARGE SCALE GENOMIC DNA]</scope>
</reference>
<dbReference type="GO" id="GO:0071949">
    <property type="term" value="F:FAD binding"/>
    <property type="evidence" value="ECO:0007669"/>
    <property type="project" value="InterPro"/>
</dbReference>
<dbReference type="GO" id="GO:0055088">
    <property type="term" value="P:lipid homeostasis"/>
    <property type="evidence" value="ECO:0007669"/>
    <property type="project" value="TreeGrafter"/>
</dbReference>
<comment type="caution">
    <text evidence="2">The sequence shown here is derived from an EMBL/GenBank/DDBJ whole genome shotgun (WGS) entry which is preliminary data.</text>
</comment>
<accession>A0AAV4GFX4</accession>
<proteinExistence type="predicted"/>
<dbReference type="GO" id="GO:0033540">
    <property type="term" value="P:fatty acid beta-oxidation using acyl-CoA oxidase"/>
    <property type="evidence" value="ECO:0007669"/>
    <property type="project" value="TreeGrafter"/>
</dbReference>